<evidence type="ECO:0000256" key="4">
    <source>
        <dbReference type="SAM" id="MobiDB-lite"/>
    </source>
</evidence>
<organism evidence="5 6">
    <name type="scientific">Candidatus Zambryskibacteria bacterium RIFCSPLOWO2_12_FULL_39_23</name>
    <dbReference type="NCBI Taxonomy" id="1802776"/>
    <lineage>
        <taxon>Bacteria</taxon>
        <taxon>Candidatus Zambryskiibacteriota</taxon>
    </lineage>
</organism>
<accession>A0A1G2USU8</accession>
<dbReference type="GO" id="GO:0003723">
    <property type="term" value="F:RNA binding"/>
    <property type="evidence" value="ECO:0007669"/>
    <property type="project" value="UniProtKB-UniRule"/>
</dbReference>
<evidence type="ECO:0000256" key="3">
    <source>
        <dbReference type="HAMAP-Rule" id="MF_00023"/>
    </source>
</evidence>
<name>A0A1G2USU8_9BACT</name>
<evidence type="ECO:0000313" key="6">
    <source>
        <dbReference type="Proteomes" id="UP000176558"/>
    </source>
</evidence>
<dbReference type="AlphaFoldDB" id="A0A1G2USU8"/>
<dbReference type="PANTHER" id="PTHR30308">
    <property type="entry name" value="TMRNA-BINDING COMPONENT OF TRANS-TRANSLATION TAGGING COMPLEX"/>
    <property type="match status" value="1"/>
</dbReference>
<evidence type="ECO:0000313" key="5">
    <source>
        <dbReference type="EMBL" id="OHB12412.1"/>
    </source>
</evidence>
<dbReference type="InterPro" id="IPR023620">
    <property type="entry name" value="SmpB"/>
</dbReference>
<dbReference type="NCBIfam" id="TIGR00086">
    <property type="entry name" value="smpB"/>
    <property type="match status" value="1"/>
</dbReference>
<protein>
    <recommendedName>
        <fullName evidence="3">SsrA-binding protein</fullName>
    </recommendedName>
    <alternativeName>
        <fullName evidence="3">Small protein B</fullName>
    </alternativeName>
</protein>
<dbReference type="InterPro" id="IPR020081">
    <property type="entry name" value="SsrA-bd_prot_CS"/>
</dbReference>
<feature type="region of interest" description="Disordered" evidence="4">
    <location>
        <begin position="127"/>
        <end position="147"/>
    </location>
</feature>
<dbReference type="Gene3D" id="2.40.280.10">
    <property type="match status" value="1"/>
</dbReference>
<evidence type="ECO:0000256" key="1">
    <source>
        <dbReference type="ARBA" id="ARBA00022490"/>
    </source>
</evidence>
<dbReference type="SUPFAM" id="SSF74982">
    <property type="entry name" value="Small protein B (SmpB)"/>
    <property type="match status" value="1"/>
</dbReference>
<reference evidence="5 6" key="1">
    <citation type="journal article" date="2016" name="Nat. Commun.">
        <title>Thousands of microbial genomes shed light on interconnected biogeochemical processes in an aquifer system.</title>
        <authorList>
            <person name="Anantharaman K."/>
            <person name="Brown C.T."/>
            <person name="Hug L.A."/>
            <person name="Sharon I."/>
            <person name="Castelle C.J."/>
            <person name="Probst A.J."/>
            <person name="Thomas B.C."/>
            <person name="Singh A."/>
            <person name="Wilkins M.J."/>
            <person name="Karaoz U."/>
            <person name="Brodie E.L."/>
            <person name="Williams K.H."/>
            <person name="Hubbard S.S."/>
            <person name="Banfield J.F."/>
        </authorList>
    </citation>
    <scope>NUCLEOTIDE SEQUENCE [LARGE SCALE GENOMIC DNA]</scope>
</reference>
<dbReference type="GO" id="GO:0070930">
    <property type="term" value="P:trans-translation-dependent protein tagging"/>
    <property type="evidence" value="ECO:0007669"/>
    <property type="project" value="TreeGrafter"/>
</dbReference>
<dbReference type="Pfam" id="PF01668">
    <property type="entry name" value="SmpB"/>
    <property type="match status" value="1"/>
</dbReference>
<dbReference type="PANTHER" id="PTHR30308:SF2">
    <property type="entry name" value="SSRA-BINDING PROTEIN"/>
    <property type="match status" value="1"/>
</dbReference>
<keyword evidence="1 3" id="KW-0963">Cytoplasm</keyword>
<dbReference type="GO" id="GO:0005829">
    <property type="term" value="C:cytosol"/>
    <property type="evidence" value="ECO:0007669"/>
    <property type="project" value="TreeGrafter"/>
</dbReference>
<dbReference type="NCBIfam" id="NF003843">
    <property type="entry name" value="PRK05422.1"/>
    <property type="match status" value="1"/>
</dbReference>
<dbReference type="PROSITE" id="PS01317">
    <property type="entry name" value="SSRP"/>
    <property type="match status" value="1"/>
</dbReference>
<sequence length="147" mass="16756">MALISNKKASFNYEILDKCTAGMELFGFEVKSLKKSQGSLEAAHVTVRGGEAYIVGMFIPPYQVGNTPNEYDPYRNRRLLLKKAEILKLSSIEETKGLTIVPLTLYNKNGLLKIDLAVGRGKKKFDKRESIKKQDTERQNRREFVDR</sequence>
<comment type="function">
    <text evidence="3">Required for rescue of stalled ribosomes mediated by trans-translation. Binds to transfer-messenger RNA (tmRNA), required for stable association of tmRNA with ribosomes. tmRNA and SmpB together mimic tRNA shape, replacing the anticodon stem-loop with SmpB. tmRNA is encoded by the ssrA gene; the 2 termini fold to resemble tRNA(Ala) and it encodes a 'tag peptide', a short internal open reading frame. During trans-translation Ala-aminoacylated tmRNA acts like a tRNA, entering the A-site of stalled ribosomes, displacing the stalled mRNA. The ribosome then switches to translate the ORF on the tmRNA; the nascent peptide is terminated with the 'tag peptide' encoded by the tmRNA and targeted for degradation. The ribosome is freed to recommence translation, which seems to be the essential function of trans-translation.</text>
</comment>
<proteinExistence type="inferred from homology"/>
<keyword evidence="2 3" id="KW-0694">RNA-binding</keyword>
<gene>
    <name evidence="3" type="primary">smpB</name>
    <name evidence="5" type="ORF">A3G99_02415</name>
</gene>
<dbReference type="HAMAP" id="MF_00023">
    <property type="entry name" value="SmpB"/>
    <property type="match status" value="1"/>
</dbReference>
<dbReference type="EMBL" id="MHWT01000016">
    <property type="protein sequence ID" value="OHB12412.1"/>
    <property type="molecule type" value="Genomic_DNA"/>
</dbReference>
<evidence type="ECO:0000256" key="2">
    <source>
        <dbReference type="ARBA" id="ARBA00022884"/>
    </source>
</evidence>
<comment type="caution">
    <text evidence="5">The sequence shown here is derived from an EMBL/GenBank/DDBJ whole genome shotgun (WGS) entry which is preliminary data.</text>
</comment>
<comment type="similarity">
    <text evidence="3">Belongs to the SmpB family.</text>
</comment>
<comment type="subcellular location">
    <subcellularLocation>
        <location evidence="3">Cytoplasm</location>
    </subcellularLocation>
    <text evidence="3">The tmRNA-SmpB complex associates with stalled 70S ribosomes.</text>
</comment>
<dbReference type="InterPro" id="IPR000037">
    <property type="entry name" value="SsrA-bd_prot"/>
</dbReference>
<dbReference type="GO" id="GO:0070929">
    <property type="term" value="P:trans-translation"/>
    <property type="evidence" value="ECO:0007669"/>
    <property type="project" value="UniProtKB-UniRule"/>
</dbReference>
<dbReference type="CDD" id="cd09294">
    <property type="entry name" value="SmpB"/>
    <property type="match status" value="1"/>
</dbReference>
<dbReference type="Proteomes" id="UP000176558">
    <property type="component" value="Unassembled WGS sequence"/>
</dbReference>